<dbReference type="Proteomes" id="UP000007304">
    <property type="component" value="Unassembled WGS sequence"/>
</dbReference>
<feature type="transmembrane region" description="Helical" evidence="7">
    <location>
        <begin position="232"/>
        <end position="256"/>
    </location>
</feature>
<dbReference type="PANTHER" id="PTHR43791">
    <property type="entry name" value="PERMEASE-RELATED"/>
    <property type="match status" value="1"/>
</dbReference>
<feature type="transmembrane region" description="Helical" evidence="7">
    <location>
        <begin position="174"/>
        <end position="194"/>
    </location>
</feature>
<keyword evidence="2" id="KW-0813">Transport</keyword>
<feature type="transmembrane region" description="Helical" evidence="7">
    <location>
        <begin position="206"/>
        <end position="226"/>
    </location>
</feature>
<name>H6BR93_EXODN</name>
<dbReference type="PANTHER" id="PTHR43791:SF81">
    <property type="entry name" value="TRANSPORTER, PUTATIVE (AFU_ORTHOLOGUE AFUA_7G01190)-RELATED"/>
    <property type="match status" value="1"/>
</dbReference>
<keyword evidence="3 7" id="KW-0812">Transmembrane</keyword>
<feature type="transmembrane region" description="Helical" evidence="7">
    <location>
        <begin position="430"/>
        <end position="453"/>
    </location>
</feature>
<evidence type="ECO:0000259" key="8">
    <source>
        <dbReference type="PROSITE" id="PS50850"/>
    </source>
</evidence>
<proteinExistence type="inferred from homology"/>
<keyword evidence="4 7" id="KW-1133">Transmembrane helix</keyword>
<dbReference type="GO" id="GO:0022857">
    <property type="term" value="F:transmembrane transporter activity"/>
    <property type="evidence" value="ECO:0007669"/>
    <property type="project" value="InterPro"/>
</dbReference>
<evidence type="ECO:0000256" key="7">
    <source>
        <dbReference type="SAM" id="Phobius"/>
    </source>
</evidence>
<comment type="similarity">
    <text evidence="6">Belongs to the major facilitator superfamily. Allantoate permease family.</text>
</comment>
<dbReference type="OrthoDB" id="6730379at2759"/>
<evidence type="ECO:0000256" key="2">
    <source>
        <dbReference type="ARBA" id="ARBA00022448"/>
    </source>
</evidence>
<dbReference type="Gene3D" id="1.20.1250.20">
    <property type="entry name" value="MFS general substrate transporter like domains"/>
    <property type="match status" value="1"/>
</dbReference>
<reference evidence="9" key="1">
    <citation type="submission" date="2011-07" db="EMBL/GenBank/DDBJ databases">
        <title>The Genome Sequence of Exophiala (Wangiella) dermatitidis NIH/UT8656.</title>
        <authorList>
            <consortium name="The Broad Institute Genome Sequencing Platform"/>
            <person name="Cuomo C."/>
            <person name="Wang Z."/>
            <person name="Hunicke-Smith S."/>
            <person name="Szanislo P.J."/>
            <person name="Earl A."/>
            <person name="Young S.K."/>
            <person name="Zeng Q."/>
            <person name="Gargeya S."/>
            <person name="Fitzgerald M."/>
            <person name="Haas B."/>
            <person name="Abouelleil A."/>
            <person name="Alvarado L."/>
            <person name="Arachchi H.M."/>
            <person name="Berlin A."/>
            <person name="Brown A."/>
            <person name="Chapman S.B."/>
            <person name="Chen Z."/>
            <person name="Dunbar C."/>
            <person name="Freedman E."/>
            <person name="Gearin G."/>
            <person name="Gellesch M."/>
            <person name="Goldberg J."/>
            <person name="Griggs A."/>
            <person name="Gujja S."/>
            <person name="Heiman D."/>
            <person name="Howarth C."/>
            <person name="Larson L."/>
            <person name="Lui A."/>
            <person name="MacDonald P.J.P."/>
            <person name="Montmayeur A."/>
            <person name="Murphy C."/>
            <person name="Neiman D."/>
            <person name="Pearson M."/>
            <person name="Priest M."/>
            <person name="Roberts A."/>
            <person name="Saif S."/>
            <person name="Shea T."/>
            <person name="Shenoy N."/>
            <person name="Sisk P."/>
            <person name="Stolte C."/>
            <person name="Sykes S."/>
            <person name="Wortman J."/>
            <person name="Nusbaum C."/>
            <person name="Birren B."/>
        </authorList>
    </citation>
    <scope>NUCLEOTIDE SEQUENCE</scope>
    <source>
        <strain evidence="9">NIH/UT8656</strain>
    </source>
</reference>
<accession>H6BR93</accession>
<sequence length="527" mass="58203">MATTESGNNMNKDLAEAKSEAMSVTYAAKEDFGTGDITDLDEAEIFLRDNNFSPGYIKELLADKQRNRKLVRRIDLILLPLLAGTYVLQYIDKQALSYSAVFDLFSDTKTNQDQYSWLASIFYFAYLGAEYPFTYIAQKTRMAKLVAGCIISWGSILMITAACSNFAGLATCRFLLGVFEAPITPCFMMIIGMWYTRQEQPFRAGVFYCCNGVGSMLGGIFTYAIGQIDTFPVWRAVFLICGGITVIWGFLVLWLLPDTILTAKRFSLEDKAMLVARGKLGRTGIINHHVKWYQIKEALLDPQVLLLALFMLLNETMNGGIANFGKLIIKGLVTDPLLTTALGIPQGAFQVFWILSGTYLASKIRNFRTYSMALYMLPTILGIALIWKLDRKHHKIGVLFGYYMVASFVSSLVVALQMPGANLGGYTKRATGTAIVFAAYCVGNIIGPHAFLAKESPTYPTGCKTILSCAAAQIVVAMSLRLLLIRRNKKRDAAAAAANDPGAAADATEEVAADQTDFENPHFRYML</sequence>
<dbReference type="AlphaFoldDB" id="H6BR93"/>
<dbReference type="eggNOG" id="KOG2533">
    <property type="taxonomic scope" value="Eukaryota"/>
</dbReference>
<dbReference type="GO" id="GO:0016020">
    <property type="term" value="C:membrane"/>
    <property type="evidence" value="ECO:0007669"/>
    <property type="project" value="UniProtKB-SubCell"/>
</dbReference>
<dbReference type="EMBL" id="JH226131">
    <property type="protein sequence ID" value="EHY53953.1"/>
    <property type="molecule type" value="Genomic_DNA"/>
</dbReference>
<evidence type="ECO:0000256" key="5">
    <source>
        <dbReference type="ARBA" id="ARBA00023136"/>
    </source>
</evidence>
<dbReference type="PROSITE" id="PS50850">
    <property type="entry name" value="MFS"/>
    <property type="match status" value="1"/>
</dbReference>
<evidence type="ECO:0000256" key="1">
    <source>
        <dbReference type="ARBA" id="ARBA00004141"/>
    </source>
</evidence>
<dbReference type="Pfam" id="PF07690">
    <property type="entry name" value="MFS_1"/>
    <property type="match status" value="1"/>
</dbReference>
<comment type="subcellular location">
    <subcellularLocation>
        <location evidence="1">Membrane</location>
        <topology evidence="1">Multi-pass membrane protein</topology>
    </subcellularLocation>
</comment>
<dbReference type="SUPFAM" id="SSF103473">
    <property type="entry name" value="MFS general substrate transporter"/>
    <property type="match status" value="1"/>
</dbReference>
<evidence type="ECO:0000313" key="9">
    <source>
        <dbReference type="EMBL" id="EHY53953.1"/>
    </source>
</evidence>
<dbReference type="VEuPathDB" id="FungiDB:HMPREF1120_02132"/>
<feature type="transmembrane region" description="Helical" evidence="7">
    <location>
        <begin position="74"/>
        <end position="91"/>
    </location>
</feature>
<protein>
    <submittedName>
        <fullName evidence="9">MFS transporter, ACS family, allantoate permease</fullName>
    </submittedName>
</protein>
<evidence type="ECO:0000256" key="6">
    <source>
        <dbReference type="ARBA" id="ARBA00037968"/>
    </source>
</evidence>
<feature type="transmembrane region" description="Helical" evidence="7">
    <location>
        <begin position="115"/>
        <end position="133"/>
    </location>
</feature>
<feature type="transmembrane region" description="Helical" evidence="7">
    <location>
        <begin position="367"/>
        <end position="387"/>
    </location>
</feature>
<dbReference type="InterPro" id="IPR011701">
    <property type="entry name" value="MFS"/>
</dbReference>
<dbReference type="InterPro" id="IPR036259">
    <property type="entry name" value="MFS_trans_sf"/>
</dbReference>
<organism evidence="9 10">
    <name type="scientific">Exophiala dermatitidis (strain ATCC 34100 / CBS 525.76 / NIH/UT8656)</name>
    <name type="common">Black yeast</name>
    <name type="synonym">Wangiella dermatitidis</name>
    <dbReference type="NCBI Taxonomy" id="858893"/>
    <lineage>
        <taxon>Eukaryota</taxon>
        <taxon>Fungi</taxon>
        <taxon>Dikarya</taxon>
        <taxon>Ascomycota</taxon>
        <taxon>Pezizomycotina</taxon>
        <taxon>Eurotiomycetes</taxon>
        <taxon>Chaetothyriomycetidae</taxon>
        <taxon>Chaetothyriales</taxon>
        <taxon>Herpotrichiellaceae</taxon>
        <taxon>Exophiala</taxon>
    </lineage>
</organism>
<feature type="transmembrane region" description="Helical" evidence="7">
    <location>
        <begin position="399"/>
        <end position="418"/>
    </location>
</feature>
<gene>
    <name evidence="9" type="ORF">HMPREF1120_02132</name>
</gene>
<evidence type="ECO:0000313" key="10">
    <source>
        <dbReference type="Proteomes" id="UP000007304"/>
    </source>
</evidence>
<keyword evidence="5 7" id="KW-0472">Membrane</keyword>
<keyword evidence="10" id="KW-1185">Reference proteome</keyword>
<dbReference type="FunFam" id="1.20.1250.20:FF:000064">
    <property type="entry name" value="MFS allantoate transporter"/>
    <property type="match status" value="1"/>
</dbReference>
<dbReference type="InParanoid" id="H6BR93"/>
<dbReference type="RefSeq" id="XP_009154414.1">
    <property type="nucleotide sequence ID" value="XM_009156166.1"/>
</dbReference>
<dbReference type="InterPro" id="IPR020846">
    <property type="entry name" value="MFS_dom"/>
</dbReference>
<evidence type="ECO:0000256" key="3">
    <source>
        <dbReference type="ARBA" id="ARBA00022692"/>
    </source>
</evidence>
<dbReference type="HOGENOM" id="CLU_001265_0_5_1"/>
<feature type="transmembrane region" description="Helical" evidence="7">
    <location>
        <begin position="145"/>
        <end position="168"/>
    </location>
</feature>
<dbReference type="OMA" id="MLMITAA"/>
<feature type="transmembrane region" description="Helical" evidence="7">
    <location>
        <begin position="465"/>
        <end position="484"/>
    </location>
</feature>
<feature type="domain" description="Major facilitator superfamily (MFS) profile" evidence="8">
    <location>
        <begin position="78"/>
        <end position="489"/>
    </location>
</feature>
<dbReference type="GeneID" id="20306771"/>
<evidence type="ECO:0000256" key="4">
    <source>
        <dbReference type="ARBA" id="ARBA00022989"/>
    </source>
</evidence>